<dbReference type="PROSITE" id="PS50891">
    <property type="entry name" value="LOB"/>
    <property type="match status" value="1"/>
</dbReference>
<comment type="similarity">
    <text evidence="1">Belongs to the LOB domain-containing protein family.</text>
</comment>
<sequence length="318" mass="35198">MENQEGNPADPCSFCEIMARDCVACCFRSSFYPMNEDKQNILASIIQFFESTNHLFSLPQLLATSLQDSQTFVEMLVRMAKDYRLDLFRGPYRVFGFVINRLTEVQEYINMQIEPADRNLLQSCINALYENDPIAPLTNPANGALVANLAVTPNLDAGLVNPVVVVNAPAANANAGANPPVASAAACVEDPVDGNDVEDATAVRCCICARAHFQACPNDCPFVRVLGEELAENRENDRLLMRFHQSRANISFKLENAFLGPYANRMSIIFLLEELVELIQPLVELGEMNHNVQGIINTIIQLLGPLLEDEEVAAFGNW</sequence>
<dbReference type="Proteomes" id="UP001054252">
    <property type="component" value="Unassembled WGS sequence"/>
</dbReference>
<evidence type="ECO:0000259" key="2">
    <source>
        <dbReference type="PROSITE" id="PS50891"/>
    </source>
</evidence>
<comment type="caution">
    <text evidence="3">The sequence shown here is derived from an EMBL/GenBank/DDBJ whole genome shotgun (WGS) entry which is preliminary data.</text>
</comment>
<reference evidence="3 4" key="1">
    <citation type="journal article" date="2021" name="Commun. Biol.">
        <title>The genome of Shorea leprosula (Dipterocarpaceae) highlights the ecological relevance of drought in aseasonal tropical rainforests.</title>
        <authorList>
            <person name="Ng K.K.S."/>
            <person name="Kobayashi M.J."/>
            <person name="Fawcett J.A."/>
            <person name="Hatakeyama M."/>
            <person name="Paape T."/>
            <person name="Ng C.H."/>
            <person name="Ang C.C."/>
            <person name="Tnah L.H."/>
            <person name="Lee C.T."/>
            <person name="Nishiyama T."/>
            <person name="Sese J."/>
            <person name="O'Brien M.J."/>
            <person name="Copetti D."/>
            <person name="Mohd Noor M.I."/>
            <person name="Ong R.C."/>
            <person name="Putra M."/>
            <person name="Sireger I.Z."/>
            <person name="Indrioko S."/>
            <person name="Kosugi Y."/>
            <person name="Izuno A."/>
            <person name="Isagi Y."/>
            <person name="Lee S.L."/>
            <person name="Shimizu K.K."/>
        </authorList>
    </citation>
    <scope>NUCLEOTIDE SEQUENCE [LARGE SCALE GENOMIC DNA]</scope>
    <source>
        <strain evidence="3">214</strain>
    </source>
</reference>
<accession>A0AAV5MAB3</accession>
<organism evidence="3 4">
    <name type="scientific">Rubroshorea leprosula</name>
    <dbReference type="NCBI Taxonomy" id="152421"/>
    <lineage>
        <taxon>Eukaryota</taxon>
        <taxon>Viridiplantae</taxon>
        <taxon>Streptophyta</taxon>
        <taxon>Embryophyta</taxon>
        <taxon>Tracheophyta</taxon>
        <taxon>Spermatophyta</taxon>
        <taxon>Magnoliopsida</taxon>
        <taxon>eudicotyledons</taxon>
        <taxon>Gunneridae</taxon>
        <taxon>Pentapetalae</taxon>
        <taxon>rosids</taxon>
        <taxon>malvids</taxon>
        <taxon>Malvales</taxon>
        <taxon>Dipterocarpaceae</taxon>
        <taxon>Rubroshorea</taxon>
    </lineage>
</organism>
<gene>
    <name evidence="3" type="ORF">SLEP1_g52523</name>
</gene>
<evidence type="ECO:0000313" key="3">
    <source>
        <dbReference type="EMBL" id="GKV45447.1"/>
    </source>
</evidence>
<dbReference type="InterPro" id="IPR004883">
    <property type="entry name" value="LOB"/>
</dbReference>
<dbReference type="EMBL" id="BPVZ01000194">
    <property type="protein sequence ID" value="GKV45447.1"/>
    <property type="molecule type" value="Genomic_DNA"/>
</dbReference>
<proteinExistence type="inferred from homology"/>
<evidence type="ECO:0000256" key="1">
    <source>
        <dbReference type="ARBA" id="ARBA00005474"/>
    </source>
</evidence>
<feature type="domain" description="LOB" evidence="2">
    <location>
        <begin position="10"/>
        <end position="116"/>
    </location>
</feature>
<dbReference type="AlphaFoldDB" id="A0AAV5MAB3"/>
<keyword evidence="4" id="KW-1185">Reference proteome</keyword>
<name>A0AAV5MAB3_9ROSI</name>
<evidence type="ECO:0000313" key="4">
    <source>
        <dbReference type="Proteomes" id="UP001054252"/>
    </source>
</evidence>
<protein>
    <recommendedName>
        <fullName evidence="2">LOB domain-containing protein</fullName>
    </recommendedName>
</protein>